<dbReference type="PANTHER" id="PTHR42953">
    <property type="entry name" value="HIGH-AFFINITY ZINC UPTAKE SYSTEM PROTEIN ZNUA-RELATED"/>
    <property type="match status" value="1"/>
</dbReference>
<accession>A0A9X3L8H5</accession>
<dbReference type="EMBL" id="JAMKBI010000004">
    <property type="protein sequence ID" value="MCZ8533276.1"/>
    <property type="molecule type" value="Genomic_DNA"/>
</dbReference>
<dbReference type="Gene3D" id="3.40.50.1980">
    <property type="entry name" value="Nitrogenase molybdenum iron protein domain"/>
    <property type="match status" value="2"/>
</dbReference>
<dbReference type="PANTHER" id="PTHR42953:SF8">
    <property type="entry name" value="ZINT DOMAIN-CONTAINING PROTEIN"/>
    <property type="match status" value="1"/>
</dbReference>
<feature type="region of interest" description="Disordered" evidence="2">
    <location>
        <begin position="113"/>
        <end position="191"/>
    </location>
</feature>
<name>A0A9X3L8H5_9BACI</name>
<comment type="caution">
    <text evidence="3">The sequence shown here is derived from an EMBL/GenBank/DDBJ whole genome shotgun (WGS) entry which is preliminary data.</text>
</comment>
<dbReference type="Pfam" id="PF01297">
    <property type="entry name" value="ZnuA"/>
    <property type="match status" value="1"/>
</dbReference>
<feature type="compositionally biased region" description="Basic and acidic residues" evidence="2">
    <location>
        <begin position="113"/>
        <end position="166"/>
    </location>
</feature>
<gene>
    <name evidence="3" type="ORF">M9R61_07890</name>
</gene>
<keyword evidence="4" id="KW-1185">Reference proteome</keyword>
<evidence type="ECO:0000313" key="4">
    <source>
        <dbReference type="Proteomes" id="UP001152172"/>
    </source>
</evidence>
<feature type="compositionally biased region" description="Basic and acidic residues" evidence="2">
    <location>
        <begin position="173"/>
        <end position="189"/>
    </location>
</feature>
<reference evidence="3" key="1">
    <citation type="submission" date="2022-05" db="EMBL/GenBank/DDBJ databases">
        <authorList>
            <person name="Colautti A."/>
            <person name="Iacumin L."/>
        </authorList>
    </citation>
    <scope>NUCLEOTIDE SEQUENCE</scope>
    <source>
        <strain evidence="3">DSM 30747</strain>
    </source>
</reference>
<protein>
    <submittedName>
        <fullName evidence="3">Zinc ABC transporter substrate-binding protein</fullName>
    </submittedName>
</protein>
<evidence type="ECO:0000256" key="2">
    <source>
        <dbReference type="SAM" id="MobiDB-lite"/>
    </source>
</evidence>
<dbReference type="AlphaFoldDB" id="A0A9X3L8H5"/>
<evidence type="ECO:0000313" key="3">
    <source>
        <dbReference type="EMBL" id="MCZ8533276.1"/>
    </source>
</evidence>
<evidence type="ECO:0000256" key="1">
    <source>
        <dbReference type="SAM" id="Coils"/>
    </source>
</evidence>
<dbReference type="GO" id="GO:0030001">
    <property type="term" value="P:metal ion transport"/>
    <property type="evidence" value="ECO:0007669"/>
    <property type="project" value="InterPro"/>
</dbReference>
<keyword evidence="1" id="KW-0175">Coiled coil</keyword>
<dbReference type="Proteomes" id="UP001152172">
    <property type="component" value="Unassembled WGS sequence"/>
</dbReference>
<dbReference type="InterPro" id="IPR050492">
    <property type="entry name" value="Bact_metal-bind_prot9"/>
</dbReference>
<dbReference type="InterPro" id="IPR006127">
    <property type="entry name" value="ZnuA-like"/>
</dbReference>
<dbReference type="GO" id="GO:0046872">
    <property type="term" value="F:metal ion binding"/>
    <property type="evidence" value="ECO:0007669"/>
    <property type="project" value="InterPro"/>
</dbReference>
<sequence length="358" mass="40191">MLLAACGNNEENVATKDQQVQIYTTVYPLQYFAERIGGESVNVSSIYPAGANEHTFEPTQKDMMALADADLFFYIGLGLEGFVDNAKKTLAEENVKMVATVDAVSDEQLEESLHVHEEATTEESHDHEHEEATTEESHDHEHEEATTEESHDHEHEEATTEESHDHEDEDASAEEHGSHEGHDHGDIDPHVWISPKISQSLALSIKDSLVEISPEHQETFEKNYEELVNELQKLDADFEEMAHTAANKTFFVSHAAFGYIANTYGLEQLAVAGLNSQDEPSQKELTKLIDLAEEKNINYILFEQNVSSKLTEVIQKEIGAESLVLHNLGVLSKEDIDNKETYFTLMNKNLETLKTVLN</sequence>
<proteinExistence type="predicted"/>
<feature type="coiled-coil region" evidence="1">
    <location>
        <begin position="217"/>
        <end position="244"/>
    </location>
</feature>
<dbReference type="SUPFAM" id="SSF53807">
    <property type="entry name" value="Helical backbone' metal receptor"/>
    <property type="match status" value="1"/>
</dbReference>
<organism evidence="3 4">
    <name type="scientific">Psychrobacillus psychrodurans</name>
    <dbReference type="NCBI Taxonomy" id="126157"/>
    <lineage>
        <taxon>Bacteria</taxon>
        <taxon>Bacillati</taxon>
        <taxon>Bacillota</taxon>
        <taxon>Bacilli</taxon>
        <taxon>Bacillales</taxon>
        <taxon>Bacillaceae</taxon>
        <taxon>Psychrobacillus</taxon>
    </lineage>
</organism>